<dbReference type="EMBL" id="CBTJ020000037">
    <property type="protein sequence ID" value="CDI02402.1"/>
    <property type="molecule type" value="Genomic_DNA"/>
</dbReference>
<dbReference type="Proteomes" id="UP000035760">
    <property type="component" value="Unassembled WGS sequence"/>
</dbReference>
<dbReference type="AlphaFoldDB" id="W6M402"/>
<feature type="region of interest" description="Disordered" evidence="1">
    <location>
        <begin position="1"/>
        <end position="23"/>
    </location>
</feature>
<evidence type="ECO:0000313" key="3">
    <source>
        <dbReference type="EMBL" id="CDI02402.1"/>
    </source>
</evidence>
<evidence type="ECO:0000256" key="1">
    <source>
        <dbReference type="SAM" id="MobiDB-lite"/>
    </source>
</evidence>
<comment type="caution">
    <text evidence="3">The sequence shown here is derived from an EMBL/GenBank/DDBJ whole genome shotgun (WGS) entry which is preliminary data.</text>
</comment>
<keyword evidence="2" id="KW-0812">Transmembrane</keyword>
<keyword evidence="4" id="KW-1185">Reference proteome</keyword>
<reference evidence="3" key="2">
    <citation type="submission" date="2014-03" db="EMBL/GenBank/DDBJ databases">
        <title>Candidatus Competibacter-lineage genomes retrieved from metagenomes reveal functional metabolic diversity.</title>
        <authorList>
            <person name="McIlroy S.J."/>
            <person name="Albertsen M."/>
            <person name="Andresen E.K."/>
            <person name="Saunders A.M."/>
            <person name="Kristiansen R."/>
            <person name="Stokholm-Bjerregaard M."/>
            <person name="Nielsen K.L."/>
            <person name="Nielsen P.H."/>
        </authorList>
    </citation>
    <scope>NUCLEOTIDE SEQUENCE</scope>
    <source>
        <strain evidence="3">Run_A_D11</strain>
    </source>
</reference>
<protein>
    <submittedName>
        <fullName evidence="3">Uncharacterized protein</fullName>
    </submittedName>
</protein>
<accession>W6M402</accession>
<evidence type="ECO:0000256" key="2">
    <source>
        <dbReference type="SAM" id="Phobius"/>
    </source>
</evidence>
<organism evidence="3 4">
    <name type="scientific">Candidatus Competibacter denitrificans Run_A_D11</name>
    <dbReference type="NCBI Taxonomy" id="1400863"/>
    <lineage>
        <taxon>Bacteria</taxon>
        <taxon>Pseudomonadati</taxon>
        <taxon>Pseudomonadota</taxon>
        <taxon>Gammaproteobacteria</taxon>
        <taxon>Candidatus Competibacteraceae</taxon>
        <taxon>Candidatus Competibacter</taxon>
    </lineage>
</organism>
<name>W6M402_9GAMM</name>
<keyword evidence="2" id="KW-1133">Transmembrane helix</keyword>
<evidence type="ECO:0000313" key="4">
    <source>
        <dbReference type="Proteomes" id="UP000035760"/>
    </source>
</evidence>
<feature type="transmembrane region" description="Helical" evidence="2">
    <location>
        <begin position="52"/>
        <end position="73"/>
    </location>
</feature>
<reference evidence="3" key="1">
    <citation type="submission" date="2013-07" db="EMBL/GenBank/DDBJ databases">
        <authorList>
            <person name="McIlroy S."/>
        </authorList>
    </citation>
    <scope>NUCLEOTIDE SEQUENCE [LARGE SCALE GENOMIC DNA]</scope>
    <source>
        <strain evidence="3">Run_A_D11</strain>
    </source>
</reference>
<proteinExistence type="predicted"/>
<gene>
    <name evidence="3" type="ORF">BN873_300023</name>
</gene>
<sequence length="90" mass="8831">MTVAGVSSFRSGSTDLPEARASAGRLKGGLVATSKRFALTGLMGSGGSAGFFGNRTVGLALLVSIGSIFGVGLKAKRLAAAGRVCAGRGD</sequence>
<keyword evidence="2" id="KW-0472">Membrane</keyword>